<dbReference type="EMBL" id="JBJVNE010000032">
    <property type="protein sequence ID" value="MFM9652778.1"/>
    <property type="molecule type" value="Genomic_DNA"/>
</dbReference>
<reference evidence="1 2" key="1">
    <citation type="submission" date="2024-12" db="EMBL/GenBank/DDBJ databases">
        <title>Forecasting of Potato common scab and diversities of Pathogenic streptomyces spp. in china.</title>
        <authorList>
            <person name="Handique U."/>
            <person name="Wu J."/>
        </authorList>
    </citation>
    <scope>NUCLEOTIDE SEQUENCE [LARGE SCALE GENOMIC DNA]</scope>
    <source>
        <strain evidence="1 2">ZRIMU1585</strain>
    </source>
</reference>
<evidence type="ECO:0000313" key="1">
    <source>
        <dbReference type="EMBL" id="MFM9652778.1"/>
    </source>
</evidence>
<name>A0ABW9IWS0_STRGJ</name>
<accession>A0ABW9IWS0</accession>
<dbReference type="RefSeq" id="WP_252545309.1">
    <property type="nucleotide sequence ID" value="NZ_JBJVNE010000032.1"/>
</dbReference>
<proteinExistence type="predicted"/>
<organism evidence="1 2">
    <name type="scientific">Streptomyces galilaeus</name>
    <dbReference type="NCBI Taxonomy" id="33899"/>
    <lineage>
        <taxon>Bacteria</taxon>
        <taxon>Bacillati</taxon>
        <taxon>Actinomycetota</taxon>
        <taxon>Actinomycetes</taxon>
        <taxon>Kitasatosporales</taxon>
        <taxon>Streptomycetaceae</taxon>
        <taxon>Streptomyces</taxon>
    </lineage>
</organism>
<dbReference type="Proteomes" id="UP001631993">
    <property type="component" value="Unassembled WGS sequence"/>
</dbReference>
<comment type="caution">
    <text evidence="1">The sequence shown here is derived from an EMBL/GenBank/DDBJ whole genome shotgun (WGS) entry which is preliminary data.</text>
</comment>
<sequence>MTDLSTSAHADDSTLPEPARDLLAAVLEALDVPYPATTGGADVHDRLLSARVVHARIALRNLLDDAAPDLGPAWHAKYLRERLAKHPITGYVTVDQANAALEAGKTWSEAVTLPAGEDQ</sequence>
<keyword evidence="2" id="KW-1185">Reference proteome</keyword>
<gene>
    <name evidence="1" type="ORF">ACKI1S_42595</name>
</gene>
<evidence type="ECO:0000313" key="2">
    <source>
        <dbReference type="Proteomes" id="UP001631993"/>
    </source>
</evidence>
<protein>
    <submittedName>
        <fullName evidence="1">Uncharacterized protein</fullName>
    </submittedName>
</protein>